<organism evidence="2 3">
    <name type="scientific">Uliginosibacterium paludis</name>
    <dbReference type="NCBI Taxonomy" id="1615952"/>
    <lineage>
        <taxon>Bacteria</taxon>
        <taxon>Pseudomonadati</taxon>
        <taxon>Pseudomonadota</taxon>
        <taxon>Betaproteobacteria</taxon>
        <taxon>Rhodocyclales</taxon>
        <taxon>Zoogloeaceae</taxon>
        <taxon>Uliginosibacterium</taxon>
    </lineage>
</organism>
<dbReference type="PANTHER" id="PTHR36966:SF1">
    <property type="entry name" value="REP-ASSOCIATED TYROSINE TRANSPOSASE"/>
    <property type="match status" value="1"/>
</dbReference>
<dbReference type="InterPro" id="IPR036515">
    <property type="entry name" value="Transposase_17_sf"/>
</dbReference>
<name>A0ABV2CN97_9RHOO</name>
<evidence type="ECO:0000313" key="2">
    <source>
        <dbReference type="EMBL" id="MET1489360.1"/>
    </source>
</evidence>
<feature type="domain" description="Transposase IS200-like" evidence="1">
    <location>
        <begin position="9"/>
        <end position="131"/>
    </location>
</feature>
<dbReference type="InterPro" id="IPR052715">
    <property type="entry name" value="RAYT_transposase"/>
</dbReference>
<dbReference type="EMBL" id="JBEWLZ010000003">
    <property type="protein sequence ID" value="MET1489360.1"/>
    <property type="molecule type" value="Genomic_DNA"/>
</dbReference>
<sequence>MVLYRRNYIAGGTFFFTVALRDRRSDLLLRQADLLKQAIAEIKAKRPFSIEAMVVMPEHLHAIWTLPEGDADYSGRWRAIKSGFVRALTKHGVEVARNARGEAEVWQRRFWEHTLRDENDFNRHVDYIHYNPVKHGYVTSPASWPHSSIHRFIERGVITADWGANMDFAADDFGEAL</sequence>
<reference evidence="2 3" key="1">
    <citation type="submission" date="2024-07" db="EMBL/GenBank/DDBJ databases">
        <title>Uliginosibacterium paludis KCTC:42655.</title>
        <authorList>
            <person name="Kim M.K."/>
        </authorList>
    </citation>
    <scope>NUCLEOTIDE SEQUENCE [LARGE SCALE GENOMIC DNA]</scope>
    <source>
        <strain evidence="2 3">KCTC 42655</strain>
    </source>
</reference>
<dbReference type="SMART" id="SM01321">
    <property type="entry name" value="Y1_Tnp"/>
    <property type="match status" value="1"/>
</dbReference>
<gene>
    <name evidence="2" type="ORF">ABVT11_05945</name>
</gene>
<dbReference type="NCBIfam" id="NF047646">
    <property type="entry name" value="REP_Tyr_transpos"/>
    <property type="match status" value="1"/>
</dbReference>
<comment type="caution">
    <text evidence="2">The sequence shown here is derived from an EMBL/GenBank/DDBJ whole genome shotgun (WGS) entry which is preliminary data.</text>
</comment>
<dbReference type="InterPro" id="IPR002686">
    <property type="entry name" value="Transposase_17"/>
</dbReference>
<dbReference type="Gene3D" id="3.30.70.1290">
    <property type="entry name" value="Transposase IS200-like"/>
    <property type="match status" value="1"/>
</dbReference>
<dbReference type="Proteomes" id="UP001548590">
    <property type="component" value="Unassembled WGS sequence"/>
</dbReference>
<accession>A0ABV2CN97</accession>
<dbReference type="PANTHER" id="PTHR36966">
    <property type="entry name" value="REP-ASSOCIATED TYROSINE TRANSPOSASE"/>
    <property type="match status" value="1"/>
</dbReference>
<dbReference type="SUPFAM" id="SSF143422">
    <property type="entry name" value="Transposase IS200-like"/>
    <property type="match status" value="1"/>
</dbReference>
<keyword evidence="3" id="KW-1185">Reference proteome</keyword>
<dbReference type="RefSeq" id="WP_345925623.1">
    <property type="nucleotide sequence ID" value="NZ_JBDIVF010000002.1"/>
</dbReference>
<dbReference type="Pfam" id="PF01797">
    <property type="entry name" value="Y1_Tnp"/>
    <property type="match status" value="1"/>
</dbReference>
<protein>
    <submittedName>
        <fullName evidence="2">Transposase</fullName>
    </submittedName>
</protein>
<evidence type="ECO:0000313" key="3">
    <source>
        <dbReference type="Proteomes" id="UP001548590"/>
    </source>
</evidence>
<proteinExistence type="predicted"/>
<evidence type="ECO:0000259" key="1">
    <source>
        <dbReference type="SMART" id="SM01321"/>
    </source>
</evidence>